<gene>
    <name evidence="1" type="ORF">M1L60_02760</name>
</gene>
<dbReference type="Proteomes" id="UP001523369">
    <property type="component" value="Unassembled WGS sequence"/>
</dbReference>
<name>A0ABT1DFC3_9ACTN</name>
<organism evidence="1 2">
    <name type="scientific">Paractinoplanes aksuensis</name>
    <dbReference type="NCBI Taxonomy" id="2939490"/>
    <lineage>
        <taxon>Bacteria</taxon>
        <taxon>Bacillati</taxon>
        <taxon>Actinomycetota</taxon>
        <taxon>Actinomycetes</taxon>
        <taxon>Micromonosporales</taxon>
        <taxon>Micromonosporaceae</taxon>
        <taxon>Paractinoplanes</taxon>
    </lineage>
</organism>
<evidence type="ECO:0000313" key="1">
    <source>
        <dbReference type="EMBL" id="MCO8269509.1"/>
    </source>
</evidence>
<accession>A0ABT1DFC3</accession>
<sequence length="81" mass="9042">MSPLRELLADKPPHQLHIDLDALRHGSQIRNLTHRAIFPDEANARRYHRAMLDQGAVERPGVRSVVWDVAEVGAESATPGQ</sequence>
<dbReference type="RefSeq" id="WP_253235965.1">
    <property type="nucleotide sequence ID" value="NZ_JAMYJR010000002.1"/>
</dbReference>
<keyword evidence="2" id="KW-1185">Reference proteome</keyword>
<protein>
    <submittedName>
        <fullName evidence="1">Uncharacterized protein</fullName>
    </submittedName>
</protein>
<dbReference type="EMBL" id="JAMYJR010000002">
    <property type="protein sequence ID" value="MCO8269509.1"/>
    <property type="molecule type" value="Genomic_DNA"/>
</dbReference>
<comment type="caution">
    <text evidence="1">The sequence shown here is derived from an EMBL/GenBank/DDBJ whole genome shotgun (WGS) entry which is preliminary data.</text>
</comment>
<reference evidence="1 2" key="1">
    <citation type="submission" date="2022-06" db="EMBL/GenBank/DDBJ databases">
        <title>New Species of the Genus Actinoplanes, ActinopZanes ferrugineus.</title>
        <authorList>
            <person name="Ding P."/>
        </authorList>
    </citation>
    <scope>NUCLEOTIDE SEQUENCE [LARGE SCALE GENOMIC DNA]</scope>
    <source>
        <strain evidence="1 2">TRM88003</strain>
    </source>
</reference>
<proteinExistence type="predicted"/>
<evidence type="ECO:0000313" key="2">
    <source>
        <dbReference type="Proteomes" id="UP001523369"/>
    </source>
</evidence>